<dbReference type="InterPro" id="IPR036389">
    <property type="entry name" value="RNase_III_sf"/>
</dbReference>
<dbReference type="Pfam" id="PF00636">
    <property type="entry name" value="Ribonuclease_3"/>
    <property type="match status" value="1"/>
</dbReference>
<name>A0A4U0TNL9_9PEZI</name>
<evidence type="ECO:0000313" key="3">
    <source>
        <dbReference type="Proteomes" id="UP000308549"/>
    </source>
</evidence>
<dbReference type="EMBL" id="NAJL01000056">
    <property type="protein sequence ID" value="TKA23416.1"/>
    <property type="molecule type" value="Genomic_DNA"/>
</dbReference>
<feature type="domain" description="RNase III" evidence="1">
    <location>
        <begin position="28"/>
        <end position="124"/>
    </location>
</feature>
<dbReference type="OrthoDB" id="67027at2759"/>
<sequence length="146" mass="15814">MADKIEQARSFLEGLARYHVRDDDLLLEAINLRQGSEQRVALLGRALLEYVILDDWYSTGASKATGDALLKSISGIDNLASIARLHGIERFIFPHGGQKGVPLGRTSLSDTVKALIAAVYLDSGKDMDLVRSLVAALGLTEPRALP</sequence>
<reference evidence="2 3" key="1">
    <citation type="submission" date="2017-03" db="EMBL/GenBank/DDBJ databases">
        <title>Genomes of endolithic fungi from Antarctica.</title>
        <authorList>
            <person name="Coleine C."/>
            <person name="Masonjones S."/>
            <person name="Stajich J.E."/>
        </authorList>
    </citation>
    <scope>NUCLEOTIDE SEQUENCE [LARGE SCALE GENOMIC DNA]</scope>
    <source>
        <strain evidence="2 3">CCFEE 6315</strain>
    </source>
</reference>
<dbReference type="Gene3D" id="1.10.1520.10">
    <property type="entry name" value="Ribonuclease III domain"/>
    <property type="match status" value="1"/>
</dbReference>
<dbReference type="SUPFAM" id="SSF69065">
    <property type="entry name" value="RNase III domain-like"/>
    <property type="match status" value="1"/>
</dbReference>
<dbReference type="AlphaFoldDB" id="A0A4U0TNL9"/>
<evidence type="ECO:0000313" key="2">
    <source>
        <dbReference type="EMBL" id="TKA23416.1"/>
    </source>
</evidence>
<dbReference type="PROSITE" id="PS50142">
    <property type="entry name" value="RNASE_3_2"/>
    <property type="match status" value="1"/>
</dbReference>
<accession>A0A4U0TNL9</accession>
<comment type="caution">
    <text evidence="2">The sequence shown here is derived from an EMBL/GenBank/DDBJ whole genome shotgun (WGS) entry which is preliminary data.</text>
</comment>
<dbReference type="GO" id="GO:0006396">
    <property type="term" value="P:RNA processing"/>
    <property type="evidence" value="ECO:0007669"/>
    <property type="project" value="InterPro"/>
</dbReference>
<dbReference type="Proteomes" id="UP000308549">
    <property type="component" value="Unassembled WGS sequence"/>
</dbReference>
<dbReference type="GO" id="GO:0004525">
    <property type="term" value="F:ribonuclease III activity"/>
    <property type="evidence" value="ECO:0007669"/>
    <property type="project" value="InterPro"/>
</dbReference>
<proteinExistence type="predicted"/>
<dbReference type="InterPro" id="IPR000999">
    <property type="entry name" value="RNase_III_dom"/>
</dbReference>
<gene>
    <name evidence="2" type="ORF">B0A50_07292</name>
</gene>
<protein>
    <recommendedName>
        <fullName evidence="1">RNase III domain-containing protein</fullName>
    </recommendedName>
</protein>
<keyword evidence="3" id="KW-1185">Reference proteome</keyword>
<organism evidence="2 3">
    <name type="scientific">Salinomyces thailandicus</name>
    <dbReference type="NCBI Taxonomy" id="706561"/>
    <lineage>
        <taxon>Eukaryota</taxon>
        <taxon>Fungi</taxon>
        <taxon>Dikarya</taxon>
        <taxon>Ascomycota</taxon>
        <taxon>Pezizomycotina</taxon>
        <taxon>Dothideomycetes</taxon>
        <taxon>Dothideomycetidae</taxon>
        <taxon>Mycosphaerellales</taxon>
        <taxon>Teratosphaeriaceae</taxon>
        <taxon>Salinomyces</taxon>
    </lineage>
</organism>
<evidence type="ECO:0000259" key="1">
    <source>
        <dbReference type="PROSITE" id="PS50142"/>
    </source>
</evidence>
<dbReference type="SMART" id="SM00535">
    <property type="entry name" value="RIBOc"/>
    <property type="match status" value="1"/>
</dbReference>